<comment type="caution">
    <text evidence="1">The sequence shown here is derived from an EMBL/GenBank/DDBJ whole genome shotgun (WGS) entry which is preliminary data.</text>
</comment>
<gene>
    <name evidence="1" type="ORF">KDK92_06630</name>
</gene>
<proteinExistence type="predicted"/>
<evidence type="ECO:0000313" key="2">
    <source>
        <dbReference type="Proteomes" id="UP001056429"/>
    </source>
</evidence>
<protein>
    <submittedName>
        <fullName evidence="1">Uncharacterized protein</fullName>
    </submittedName>
</protein>
<accession>A0A9J6NY92</accession>
<sequence length="48" mass="5621">MGDYDERGNYNTELITLTINSLIGDSVRMQKVLEDIIKENIEFLPQYK</sequence>
<name>A0A9J6NY92_9CLOT</name>
<keyword evidence="2" id="KW-1185">Reference proteome</keyword>
<reference evidence="1" key="2">
    <citation type="submission" date="2021-04" db="EMBL/GenBank/DDBJ databases">
        <authorList>
            <person name="Dong X."/>
        </authorList>
    </citation>
    <scope>NUCLEOTIDE SEQUENCE</scope>
    <source>
        <strain evidence="1">ZWT</strain>
    </source>
</reference>
<dbReference type="AlphaFoldDB" id="A0A9J6NY92"/>
<reference evidence="1" key="1">
    <citation type="journal article" date="2021" name="mSystems">
        <title>Bacteria and Archaea Synergistically Convert Glycine Betaine to Biogenic Methane in the Formosa Cold Seep of the South China Sea.</title>
        <authorList>
            <person name="Li L."/>
            <person name="Zhang W."/>
            <person name="Zhang S."/>
            <person name="Song L."/>
            <person name="Sun Q."/>
            <person name="Zhang H."/>
            <person name="Xiang H."/>
            <person name="Dong X."/>
        </authorList>
    </citation>
    <scope>NUCLEOTIDE SEQUENCE</scope>
    <source>
        <strain evidence="1">ZWT</strain>
    </source>
</reference>
<evidence type="ECO:0000313" key="1">
    <source>
        <dbReference type="EMBL" id="MCM1989410.1"/>
    </source>
</evidence>
<organism evidence="1 2">
    <name type="scientific">Oceanirhabdus seepicola</name>
    <dbReference type="NCBI Taxonomy" id="2828781"/>
    <lineage>
        <taxon>Bacteria</taxon>
        <taxon>Bacillati</taxon>
        <taxon>Bacillota</taxon>
        <taxon>Clostridia</taxon>
        <taxon>Eubacteriales</taxon>
        <taxon>Clostridiaceae</taxon>
        <taxon>Oceanirhabdus</taxon>
    </lineage>
</organism>
<dbReference type="RefSeq" id="WP_250858406.1">
    <property type="nucleotide sequence ID" value="NZ_JAGSOJ010000001.1"/>
</dbReference>
<dbReference type="Proteomes" id="UP001056429">
    <property type="component" value="Unassembled WGS sequence"/>
</dbReference>
<dbReference type="EMBL" id="JAGSOJ010000001">
    <property type="protein sequence ID" value="MCM1989410.1"/>
    <property type="molecule type" value="Genomic_DNA"/>
</dbReference>